<dbReference type="PROSITE" id="PS50297">
    <property type="entry name" value="ANK_REP_REGION"/>
    <property type="match status" value="3"/>
</dbReference>
<feature type="repeat" description="ANK" evidence="3">
    <location>
        <begin position="132"/>
        <end position="164"/>
    </location>
</feature>
<evidence type="ECO:0000256" key="4">
    <source>
        <dbReference type="SAM" id="MobiDB-lite"/>
    </source>
</evidence>
<keyword evidence="1" id="KW-0677">Repeat</keyword>
<dbReference type="InterPro" id="IPR036770">
    <property type="entry name" value="Ankyrin_rpt-contain_sf"/>
</dbReference>
<dbReference type="AlphaFoldDB" id="A0A4V3S9S7"/>
<feature type="repeat" description="ANK" evidence="3">
    <location>
        <begin position="165"/>
        <end position="197"/>
    </location>
</feature>
<proteinExistence type="predicted"/>
<dbReference type="SUPFAM" id="SSF48403">
    <property type="entry name" value="Ankyrin repeat"/>
    <property type="match status" value="1"/>
</dbReference>
<dbReference type="Gene3D" id="1.25.40.20">
    <property type="entry name" value="Ankyrin repeat-containing domain"/>
    <property type="match status" value="1"/>
</dbReference>
<comment type="caution">
    <text evidence="5">The sequence shown here is derived from an EMBL/GenBank/DDBJ whole genome shotgun (WGS) entry which is preliminary data.</text>
</comment>
<protein>
    <submittedName>
        <fullName evidence="5">Uncharacterized protein</fullName>
    </submittedName>
</protein>
<dbReference type="PANTHER" id="PTHR24198:SF165">
    <property type="entry name" value="ANKYRIN REPEAT-CONTAINING PROTEIN-RELATED"/>
    <property type="match status" value="1"/>
</dbReference>
<accession>A0A4V3S9S7</accession>
<name>A0A4V3S9S7_OPIFE</name>
<keyword evidence="2 3" id="KW-0040">ANK repeat</keyword>
<dbReference type="STRING" id="147828.A0A4V3S9S7"/>
<keyword evidence="6" id="KW-1185">Reference proteome</keyword>
<dbReference type="Proteomes" id="UP000308267">
    <property type="component" value="Unassembled WGS sequence"/>
</dbReference>
<dbReference type="SMART" id="SM00248">
    <property type="entry name" value="ANK"/>
    <property type="match status" value="8"/>
</dbReference>
<dbReference type="Pfam" id="PF12796">
    <property type="entry name" value="Ank_2"/>
    <property type="match status" value="2"/>
</dbReference>
<feature type="compositionally biased region" description="Basic and acidic residues" evidence="4">
    <location>
        <begin position="370"/>
        <end position="381"/>
    </location>
</feature>
<gene>
    <name evidence="5" type="ORF">CRM22_011131</name>
</gene>
<feature type="region of interest" description="Disordered" evidence="4">
    <location>
        <begin position="370"/>
        <end position="389"/>
    </location>
</feature>
<dbReference type="InterPro" id="IPR002110">
    <property type="entry name" value="Ankyrin_rpt"/>
</dbReference>
<organism evidence="5 6">
    <name type="scientific">Opisthorchis felineus</name>
    <dbReference type="NCBI Taxonomy" id="147828"/>
    <lineage>
        <taxon>Eukaryota</taxon>
        <taxon>Metazoa</taxon>
        <taxon>Spiralia</taxon>
        <taxon>Lophotrochozoa</taxon>
        <taxon>Platyhelminthes</taxon>
        <taxon>Trematoda</taxon>
        <taxon>Digenea</taxon>
        <taxon>Opisthorchiida</taxon>
        <taxon>Opisthorchiata</taxon>
        <taxon>Opisthorchiidae</taxon>
        <taxon>Opisthorchis</taxon>
    </lineage>
</organism>
<dbReference type="PANTHER" id="PTHR24198">
    <property type="entry name" value="ANKYRIN REPEAT AND PROTEIN KINASE DOMAIN-CONTAINING PROTEIN"/>
    <property type="match status" value="1"/>
</dbReference>
<dbReference type="EMBL" id="SJOL01012182">
    <property type="protein sequence ID" value="TGZ46314.1"/>
    <property type="molecule type" value="Genomic_DNA"/>
</dbReference>
<evidence type="ECO:0000256" key="3">
    <source>
        <dbReference type="PROSITE-ProRule" id="PRU00023"/>
    </source>
</evidence>
<dbReference type="PROSITE" id="PS50088">
    <property type="entry name" value="ANK_REPEAT"/>
    <property type="match status" value="4"/>
</dbReference>
<evidence type="ECO:0000256" key="1">
    <source>
        <dbReference type="ARBA" id="ARBA00022737"/>
    </source>
</evidence>
<evidence type="ECO:0000313" key="5">
    <source>
        <dbReference type="EMBL" id="TGZ46314.1"/>
    </source>
</evidence>
<reference evidence="5 6" key="1">
    <citation type="journal article" date="2019" name="BMC Genomics">
        <title>New insights from Opisthorchis felineus genome: update on genomics of the epidemiologically important liver flukes.</title>
        <authorList>
            <person name="Ershov N.I."/>
            <person name="Mordvinov V.A."/>
            <person name="Prokhortchouk E.B."/>
            <person name="Pakharukova M.Y."/>
            <person name="Gunbin K.V."/>
            <person name="Ustyantsev K."/>
            <person name="Genaev M.A."/>
            <person name="Blinov A.G."/>
            <person name="Mazur A."/>
            <person name="Boulygina E."/>
            <person name="Tsygankova S."/>
            <person name="Khrameeva E."/>
            <person name="Chekanov N."/>
            <person name="Fan G."/>
            <person name="Xiao A."/>
            <person name="Zhang H."/>
            <person name="Xu X."/>
            <person name="Yang H."/>
            <person name="Solovyev V."/>
            <person name="Lee S.M."/>
            <person name="Liu X."/>
            <person name="Afonnikov D.A."/>
            <person name="Skryabin K.G."/>
        </authorList>
    </citation>
    <scope>NUCLEOTIDE SEQUENCE [LARGE SCALE GENOMIC DNA]</scope>
    <source>
        <strain evidence="5">AK-0245</strain>
        <tissue evidence="5">Whole organism</tissue>
    </source>
</reference>
<dbReference type="OrthoDB" id="6251518at2759"/>
<sequence length="792" mass="88705">MRGKIRQNVHVFNRTQDPYRVNLGGATEPRITSSRFLNHAIVSDDLEMVQAILQSPGNIHYEEADAPPLHVAIGKGNITMVHLLLSASTINPNQVDQNGLPAVHKTTVLGNREILRLLIAFGADVNRVEPVHGNTCLHEAASRGFSRCVELLCHCRADPNLPNKANFLPLHLAAQYGHNQCARVLIYAGSDLNAKNRFGDTALHTATRYGHLALVRILLTTPVSVEAVNRNGDNPLHIAVGFRRVALARLLVEANFEVRMSIGKRQDSVPPDIRTMRNAQGETPMQLAWRKGYYEFEKLLTGDPSVNHTNKGAPEVPNPTHNFELVHLPSTKKDLTSKTKPVILEKSKLLTAVPRNQPITFEVPFRSCDSKTRRTPDDRWNSGEIDPDVTPENEIALRKQHYPAAIDYPHHRMRTAHLEDSGLPETPTTDYPTSSEHHFAVMPPMRAVKPDSQKLCLWATHSEPSSDPVQGSYHNLGTIIQKDKENRNEPMQFVCSDPELITDKREFQFESCAPLTRDSRILSIIRETPNDTLGCLSDMTHSVNKFVVKHNHEVIHQKGATETRRQLCSSLPSSVPTGSGEISFANMKVMMTSKESSQRFQSGDPIYATLASRESRRLAHQSSVPTRVQNFASGCYLPENNAKQTRNSVLARLFRRMKIKGNSTPITSTEQHKKSKPGILGMHFPLHIASNPRVISTESGHPHMSVTQSGWPVLNPQTSRFVRQGDPMRVMPMDTMNSLHKRSKSDESLLQPVQSFRTVKLDASSRTSRLHAPMSRALYRRSINDPMPQHNF</sequence>
<feature type="repeat" description="ANK" evidence="3">
    <location>
        <begin position="98"/>
        <end position="130"/>
    </location>
</feature>
<evidence type="ECO:0000313" key="6">
    <source>
        <dbReference type="Proteomes" id="UP000308267"/>
    </source>
</evidence>
<feature type="repeat" description="ANK" evidence="3">
    <location>
        <begin position="198"/>
        <end position="230"/>
    </location>
</feature>
<evidence type="ECO:0000256" key="2">
    <source>
        <dbReference type="ARBA" id="ARBA00023043"/>
    </source>
</evidence>